<proteinExistence type="predicted"/>
<evidence type="ECO:0000313" key="2">
    <source>
        <dbReference type="Proteomes" id="UP001212170"/>
    </source>
</evidence>
<organism evidence="1 2">
    <name type="scientific">Flavobacterium azizsancarii</name>
    <dbReference type="NCBI Taxonomy" id="2961580"/>
    <lineage>
        <taxon>Bacteria</taxon>
        <taxon>Pseudomonadati</taxon>
        <taxon>Bacteroidota</taxon>
        <taxon>Flavobacteriia</taxon>
        <taxon>Flavobacteriales</taxon>
        <taxon>Flavobacteriaceae</taxon>
        <taxon>Flavobacterium</taxon>
    </lineage>
</organism>
<dbReference type="PROSITE" id="PS51257">
    <property type="entry name" value="PROKAR_LIPOPROTEIN"/>
    <property type="match status" value="1"/>
</dbReference>
<sequence>MKKLLLLTILSVLYACSTNKNSSDKWIGQSKKNLIKTWGPPIRTLNNAEKGEILIYGQQVYANANNDEGSRIAGPNHWIYTYIYANNDGKIYLYKIDKQQMTPQEIAVK</sequence>
<gene>
    <name evidence="1" type="ORF">NJT12_08350</name>
</gene>
<dbReference type="Proteomes" id="UP001212170">
    <property type="component" value="Unassembled WGS sequence"/>
</dbReference>
<dbReference type="RefSeq" id="WP_271335427.1">
    <property type="nucleotide sequence ID" value="NZ_JAMZNK010000010.1"/>
</dbReference>
<reference evidence="1 2" key="1">
    <citation type="journal article" date="2023" name="Chemosphere">
        <title>Whole genome analysis of Flavobacterium aziz-sancarii sp. nov., isolated from Ardley Island (Antarctica), revealed a rich resistome and bioremediation potential.</title>
        <authorList>
            <person name="Otur C."/>
            <person name="Okay S."/>
            <person name="Kurt-Kizildogan A."/>
        </authorList>
    </citation>
    <scope>NUCLEOTIDE SEQUENCE [LARGE SCALE GENOMIC DNA]</scope>
    <source>
        <strain evidence="1 2">AC</strain>
    </source>
</reference>
<dbReference type="EMBL" id="JAMZNK010000010">
    <property type="protein sequence ID" value="MDA6069628.1"/>
    <property type="molecule type" value="Genomic_DNA"/>
</dbReference>
<protein>
    <recommendedName>
        <fullName evidence="3">Lipoprotein</fullName>
    </recommendedName>
</protein>
<name>A0ABT4WAS4_9FLAO</name>
<keyword evidence="2" id="KW-1185">Reference proteome</keyword>
<comment type="caution">
    <text evidence="1">The sequence shown here is derived from an EMBL/GenBank/DDBJ whole genome shotgun (WGS) entry which is preliminary data.</text>
</comment>
<accession>A0ABT4WAS4</accession>
<evidence type="ECO:0000313" key="1">
    <source>
        <dbReference type="EMBL" id="MDA6069628.1"/>
    </source>
</evidence>
<evidence type="ECO:0008006" key="3">
    <source>
        <dbReference type="Google" id="ProtNLM"/>
    </source>
</evidence>